<dbReference type="GO" id="GO:0004523">
    <property type="term" value="F:RNA-DNA hybrid ribonuclease activity"/>
    <property type="evidence" value="ECO:0007669"/>
    <property type="project" value="InterPro"/>
</dbReference>
<reference evidence="3" key="1">
    <citation type="submission" date="2020-06" db="EMBL/GenBank/DDBJ databases">
        <authorList>
            <person name="Li T."/>
            <person name="Hu X."/>
            <person name="Zhang T."/>
            <person name="Song X."/>
            <person name="Zhang H."/>
            <person name="Dai N."/>
            <person name="Sheng W."/>
            <person name="Hou X."/>
            <person name="Wei L."/>
        </authorList>
    </citation>
    <scope>NUCLEOTIDE SEQUENCE</scope>
    <source>
        <strain evidence="3">G02</strain>
        <tissue evidence="3">Leaf</tissue>
    </source>
</reference>
<dbReference type="Pfam" id="PF13966">
    <property type="entry name" value="zf-RVT"/>
    <property type="match status" value="1"/>
</dbReference>
<accession>A0AAW2PLL9</accession>
<gene>
    <name evidence="3" type="ORF">Sradi_4024800</name>
</gene>
<dbReference type="CDD" id="cd06222">
    <property type="entry name" value="RNase_H_like"/>
    <property type="match status" value="1"/>
</dbReference>
<reference evidence="3" key="2">
    <citation type="journal article" date="2024" name="Plant">
        <title>Genomic evolution and insights into agronomic trait innovations of Sesamum species.</title>
        <authorList>
            <person name="Miao H."/>
            <person name="Wang L."/>
            <person name="Qu L."/>
            <person name="Liu H."/>
            <person name="Sun Y."/>
            <person name="Le M."/>
            <person name="Wang Q."/>
            <person name="Wei S."/>
            <person name="Zheng Y."/>
            <person name="Lin W."/>
            <person name="Duan Y."/>
            <person name="Cao H."/>
            <person name="Xiong S."/>
            <person name="Wang X."/>
            <person name="Wei L."/>
            <person name="Li C."/>
            <person name="Ma Q."/>
            <person name="Ju M."/>
            <person name="Zhao R."/>
            <person name="Li G."/>
            <person name="Mu C."/>
            <person name="Tian Q."/>
            <person name="Mei H."/>
            <person name="Zhang T."/>
            <person name="Gao T."/>
            <person name="Zhang H."/>
        </authorList>
    </citation>
    <scope>NUCLEOTIDE SEQUENCE</scope>
    <source>
        <strain evidence="3">G02</strain>
    </source>
</reference>
<dbReference type="InterPro" id="IPR053151">
    <property type="entry name" value="RNase_H-like"/>
</dbReference>
<dbReference type="InterPro" id="IPR002156">
    <property type="entry name" value="RNaseH_domain"/>
</dbReference>
<evidence type="ECO:0000313" key="3">
    <source>
        <dbReference type="EMBL" id="KAL0355779.1"/>
    </source>
</evidence>
<dbReference type="InterPro" id="IPR036397">
    <property type="entry name" value="RNaseH_sf"/>
</dbReference>
<comment type="caution">
    <text evidence="3">The sequence shown here is derived from an EMBL/GenBank/DDBJ whole genome shotgun (WGS) entry which is preliminary data.</text>
</comment>
<dbReference type="PANTHER" id="PTHR47723:SF19">
    <property type="entry name" value="POLYNUCLEOTIDYL TRANSFERASE, RIBONUCLEASE H-LIKE SUPERFAMILY PROTEIN"/>
    <property type="match status" value="1"/>
</dbReference>
<dbReference type="GO" id="GO:0003676">
    <property type="term" value="F:nucleic acid binding"/>
    <property type="evidence" value="ECO:0007669"/>
    <property type="project" value="InterPro"/>
</dbReference>
<evidence type="ECO:0008006" key="4">
    <source>
        <dbReference type="Google" id="ProtNLM"/>
    </source>
</evidence>
<feature type="domain" description="RNase H type-1" evidence="1">
    <location>
        <begin position="131"/>
        <end position="199"/>
    </location>
</feature>
<dbReference type="Pfam" id="PF13456">
    <property type="entry name" value="RVT_3"/>
    <property type="match status" value="1"/>
</dbReference>
<evidence type="ECO:0000259" key="1">
    <source>
        <dbReference type="Pfam" id="PF13456"/>
    </source>
</evidence>
<protein>
    <recommendedName>
        <fullName evidence="4">RNase H type-1 domain-containing protein</fullName>
    </recommendedName>
</protein>
<dbReference type="InterPro" id="IPR044730">
    <property type="entry name" value="RNase_H-like_dom_plant"/>
</dbReference>
<organism evidence="3">
    <name type="scientific">Sesamum radiatum</name>
    <name type="common">Black benniseed</name>
    <dbReference type="NCBI Taxonomy" id="300843"/>
    <lineage>
        <taxon>Eukaryota</taxon>
        <taxon>Viridiplantae</taxon>
        <taxon>Streptophyta</taxon>
        <taxon>Embryophyta</taxon>
        <taxon>Tracheophyta</taxon>
        <taxon>Spermatophyta</taxon>
        <taxon>Magnoliopsida</taxon>
        <taxon>eudicotyledons</taxon>
        <taxon>Gunneridae</taxon>
        <taxon>Pentapetalae</taxon>
        <taxon>asterids</taxon>
        <taxon>lamiids</taxon>
        <taxon>Lamiales</taxon>
        <taxon>Pedaliaceae</taxon>
        <taxon>Sesamum</taxon>
    </lineage>
</organism>
<dbReference type="EMBL" id="JACGWJ010000017">
    <property type="protein sequence ID" value="KAL0355779.1"/>
    <property type="molecule type" value="Genomic_DNA"/>
</dbReference>
<sequence length="206" mass="22893">MSVFLWRLFQDRILVDAQMKQKGCSFPSKCQCCEAEETIPHLFVDGSVVQGVWQHFAHFFGISICEIGDLTHMRNAAKYDGVQFSTNNIIFEVQRHLHTLPTVPRAPKLVRRATPSPAWYKLNSNESSLGNPGPTGAMGNIRDAKGQVALVYQYALGTTTSMIAELTAVWCGFELAMTHSLAPIMVEVDATMMIQLLQSHAFGKCE</sequence>
<dbReference type="InterPro" id="IPR026960">
    <property type="entry name" value="RVT-Znf"/>
</dbReference>
<dbReference type="AlphaFoldDB" id="A0AAW2PLL9"/>
<name>A0AAW2PLL9_SESRA</name>
<feature type="domain" description="Reverse transcriptase zinc-binding" evidence="2">
    <location>
        <begin position="1"/>
        <end position="53"/>
    </location>
</feature>
<dbReference type="PANTHER" id="PTHR47723">
    <property type="entry name" value="OS05G0353850 PROTEIN"/>
    <property type="match status" value="1"/>
</dbReference>
<dbReference type="SUPFAM" id="SSF53098">
    <property type="entry name" value="Ribonuclease H-like"/>
    <property type="match status" value="1"/>
</dbReference>
<evidence type="ECO:0000259" key="2">
    <source>
        <dbReference type="Pfam" id="PF13966"/>
    </source>
</evidence>
<dbReference type="Gene3D" id="3.30.420.10">
    <property type="entry name" value="Ribonuclease H-like superfamily/Ribonuclease H"/>
    <property type="match status" value="1"/>
</dbReference>
<feature type="non-terminal residue" evidence="3">
    <location>
        <position position="206"/>
    </location>
</feature>
<dbReference type="InterPro" id="IPR012337">
    <property type="entry name" value="RNaseH-like_sf"/>
</dbReference>
<proteinExistence type="predicted"/>